<evidence type="ECO:0000313" key="2">
    <source>
        <dbReference type="Proteomes" id="UP001596161"/>
    </source>
</evidence>
<organism evidence="1 2">
    <name type="scientific">Adhaeribacter terreus</name>
    <dbReference type="NCBI Taxonomy" id="529703"/>
    <lineage>
        <taxon>Bacteria</taxon>
        <taxon>Pseudomonadati</taxon>
        <taxon>Bacteroidota</taxon>
        <taxon>Cytophagia</taxon>
        <taxon>Cytophagales</taxon>
        <taxon>Hymenobacteraceae</taxon>
        <taxon>Adhaeribacter</taxon>
    </lineage>
</organism>
<evidence type="ECO:0008006" key="3">
    <source>
        <dbReference type="Google" id="ProtNLM"/>
    </source>
</evidence>
<sequence>MKNYASLLKIIFCIGMLVLLGFKGQAQQQQKGQVRNLNGGPIVEYYNSVGLRLGNQFGITGKHFMREGNAIEIILGSHLGRKGITGTFLYEFHRNAFEAKRLLWYYGGGGHVGYYKYNEYYEPDNNRFNRSGSFVTVGADGIIGLEYGLGVVPLAISADVKPYLNLIGGNAAGVDGSVSIRYVF</sequence>
<keyword evidence="2" id="KW-1185">Reference proteome</keyword>
<accession>A0ABW0EF30</accession>
<gene>
    <name evidence="1" type="ORF">ACFPIB_14350</name>
</gene>
<dbReference type="RefSeq" id="WP_378018154.1">
    <property type="nucleotide sequence ID" value="NZ_JBHSKT010000009.1"/>
</dbReference>
<reference evidence="2" key="1">
    <citation type="journal article" date="2019" name="Int. J. Syst. Evol. Microbiol.">
        <title>The Global Catalogue of Microorganisms (GCM) 10K type strain sequencing project: providing services to taxonomists for standard genome sequencing and annotation.</title>
        <authorList>
            <consortium name="The Broad Institute Genomics Platform"/>
            <consortium name="The Broad Institute Genome Sequencing Center for Infectious Disease"/>
            <person name="Wu L."/>
            <person name="Ma J."/>
        </authorList>
    </citation>
    <scope>NUCLEOTIDE SEQUENCE [LARGE SCALE GENOMIC DNA]</scope>
    <source>
        <strain evidence="2">KACC 12602</strain>
    </source>
</reference>
<protein>
    <recommendedName>
        <fullName evidence="3">DUF3575 domain-containing protein</fullName>
    </recommendedName>
</protein>
<dbReference type="EMBL" id="JBHSKT010000009">
    <property type="protein sequence ID" value="MFC5271795.1"/>
    <property type="molecule type" value="Genomic_DNA"/>
</dbReference>
<name>A0ABW0EF30_9BACT</name>
<dbReference type="Proteomes" id="UP001596161">
    <property type="component" value="Unassembled WGS sequence"/>
</dbReference>
<comment type="caution">
    <text evidence="1">The sequence shown here is derived from an EMBL/GenBank/DDBJ whole genome shotgun (WGS) entry which is preliminary data.</text>
</comment>
<proteinExistence type="predicted"/>
<evidence type="ECO:0000313" key="1">
    <source>
        <dbReference type="EMBL" id="MFC5271795.1"/>
    </source>
</evidence>